<keyword evidence="9" id="KW-1185">Reference proteome</keyword>
<dbReference type="Gramene" id="Psat3g013760.1">
    <property type="protein sequence ID" value="Psat3g013760.1.cds"/>
    <property type="gene ID" value="Psat3g013760"/>
</dbReference>
<feature type="compositionally biased region" description="Acidic residues" evidence="5">
    <location>
        <begin position="212"/>
        <end position="221"/>
    </location>
</feature>
<dbReference type="InterPro" id="IPR019787">
    <property type="entry name" value="Znf_PHD-finger"/>
</dbReference>
<accession>A0A9D4XPU7</accession>
<dbReference type="InterPro" id="IPR058746">
    <property type="entry name" value="Znf_RING-type_Topors"/>
</dbReference>
<dbReference type="SUPFAM" id="SSF57903">
    <property type="entry name" value="FYVE/PHD zinc finger"/>
    <property type="match status" value="1"/>
</dbReference>
<dbReference type="PROSITE" id="PS50016">
    <property type="entry name" value="ZF_PHD_2"/>
    <property type="match status" value="1"/>
</dbReference>
<proteinExistence type="predicted"/>
<dbReference type="InterPro" id="IPR013083">
    <property type="entry name" value="Znf_RING/FYVE/PHD"/>
</dbReference>
<evidence type="ECO:0000259" key="7">
    <source>
        <dbReference type="PROSITE" id="PS50089"/>
    </source>
</evidence>
<dbReference type="Pfam" id="PF00628">
    <property type="entry name" value="PHD"/>
    <property type="match status" value="1"/>
</dbReference>
<keyword evidence="3" id="KW-0862">Zinc</keyword>
<evidence type="ECO:0000259" key="6">
    <source>
        <dbReference type="PROSITE" id="PS50016"/>
    </source>
</evidence>
<feature type="region of interest" description="Disordered" evidence="5">
    <location>
        <begin position="1"/>
        <end position="359"/>
    </location>
</feature>
<feature type="domain" description="RING-type" evidence="7">
    <location>
        <begin position="445"/>
        <end position="487"/>
    </location>
</feature>
<keyword evidence="1" id="KW-0479">Metal-binding</keyword>
<dbReference type="Gramene" id="Psat03G0061900-T1">
    <property type="protein sequence ID" value="KAI5424502.1"/>
    <property type="gene ID" value="KIW84_030619"/>
</dbReference>
<dbReference type="InterPro" id="IPR017907">
    <property type="entry name" value="Znf_RING_CS"/>
</dbReference>
<dbReference type="SMART" id="SM00249">
    <property type="entry name" value="PHD"/>
    <property type="match status" value="1"/>
</dbReference>
<protein>
    <submittedName>
        <fullName evidence="8">Uncharacterized protein</fullName>
    </submittedName>
</protein>
<dbReference type="PANTHER" id="PTHR47177:SF3">
    <property type="entry name" value="F18C1.6 PROTEIN"/>
    <property type="match status" value="1"/>
</dbReference>
<evidence type="ECO:0000313" key="9">
    <source>
        <dbReference type="Proteomes" id="UP001058974"/>
    </source>
</evidence>
<evidence type="ECO:0000256" key="5">
    <source>
        <dbReference type="SAM" id="MobiDB-lite"/>
    </source>
</evidence>
<dbReference type="AlphaFoldDB" id="A0A9D4XPU7"/>
<dbReference type="PANTHER" id="PTHR47177">
    <property type="entry name" value="F18C1.6 PROTEIN"/>
    <property type="match status" value="1"/>
</dbReference>
<feature type="domain" description="PHD-type" evidence="6">
    <location>
        <begin position="532"/>
        <end position="581"/>
    </location>
</feature>
<feature type="compositionally biased region" description="Acidic residues" evidence="5">
    <location>
        <begin position="109"/>
        <end position="200"/>
    </location>
</feature>
<dbReference type="Proteomes" id="UP001058974">
    <property type="component" value="Chromosome 3"/>
</dbReference>
<keyword evidence="2 4" id="KW-0863">Zinc-finger</keyword>
<feature type="compositionally biased region" description="Acidic residues" evidence="5">
    <location>
        <begin position="58"/>
        <end position="70"/>
    </location>
</feature>
<dbReference type="InterPro" id="IPR001841">
    <property type="entry name" value="Znf_RING"/>
</dbReference>
<feature type="region of interest" description="Disordered" evidence="5">
    <location>
        <begin position="404"/>
        <end position="429"/>
    </location>
</feature>
<name>A0A9D4XPU7_PEA</name>
<dbReference type="Pfam" id="PF13639">
    <property type="entry name" value="zf-RING_2"/>
    <property type="match status" value="1"/>
</dbReference>
<dbReference type="PROSITE" id="PS50089">
    <property type="entry name" value="ZF_RING_2"/>
    <property type="match status" value="1"/>
</dbReference>
<dbReference type="PROSITE" id="PS00518">
    <property type="entry name" value="ZF_RING_1"/>
    <property type="match status" value="1"/>
</dbReference>
<evidence type="ECO:0000256" key="1">
    <source>
        <dbReference type="ARBA" id="ARBA00022723"/>
    </source>
</evidence>
<feature type="compositionally biased region" description="Basic residues" evidence="5">
    <location>
        <begin position="332"/>
        <end position="343"/>
    </location>
</feature>
<dbReference type="OrthoDB" id="365379at2759"/>
<sequence length="924" mass="105136">MVKGGKVSSKGSFRKRARSKGGGSDDSDEDYVVSDDAGNVSDCPEDDCFSLDGCAPEDSFDGFIEDEDAEVEIRPVTKFNRSRAKTGVRRQGKNVSKTARKRQRITYAEEIDEEEEEEEDEEVEEEDDDYNGEEEEEEEEEEKEVDEVEEEEEKEEEVEEVEEEVEEVEVDGNDEDEDFNYDDDEFIPEEEDYTDEEEEERSGRKKKKEDFSYEDEEFIPMEEERRGRKKKKEDFNYEDEEFIPTEEDYTDEEEEETRGITKKNNGIQMGKKKTLKKRVSATSSRGRKRSRSRVSKKTKRKRRGKSGGSRRKVKCDDDADDLFDNGPVIRTNSRKKPGHKRRRVLLEDANSGSDCETRPSDYEFTISEEEKEQVREAMELCGNIRRNLRRASLRMKNEVVEVHEDLHQQRKPPAQKGKEKVEESQGRKGKEKVEELKIEATKQVCGICLSEENKRRVRGILNSCTHYFCFACIMEWSKVESRCPLCKQRFKTISKPTRSATAQEAVIQVPERDQVYQPTEEELRSYIDPYESVICSECNLGGDDGLMLLCDICDSPAHTYCVGLGREVPEGNWYCDGCRPVALASLNSQAQERAADLRDTTQSQPSRPSPVHIRESIDLNLMSSSPYTSFGQGFGHLSSSRFSGRSAEGASPMSGGGAPTVSERRRIHRQIQQLRSMDRMTSTTGRINGISATSTISNLHSSEIDQRRELTSQYTRTHDVGTSYHTFFEERLGNNISPLMQNGDHFSTRISNSRRSLVQDSTMLSNATMNAVIWPGFSGTRTLSDIEPIHPFSSRSNIVTERSIIPPTIIEEDNLHIVKEQLQSMVKIHLKRLSQDTDLDYSTFKDIARSSTHTILAACGLEHKTSEVCSAPPPSVCPHVELIAGGHTSMMKGCCSSCFDSFVGDVVKRILDTRMSSQWLRLGI</sequence>
<dbReference type="GO" id="GO:0008270">
    <property type="term" value="F:zinc ion binding"/>
    <property type="evidence" value="ECO:0007669"/>
    <property type="project" value="UniProtKB-KW"/>
</dbReference>
<dbReference type="EMBL" id="JAMSHJ010000003">
    <property type="protein sequence ID" value="KAI5424502.1"/>
    <property type="molecule type" value="Genomic_DNA"/>
</dbReference>
<feature type="compositionally biased region" description="Basic and acidic residues" evidence="5">
    <location>
        <begin position="416"/>
        <end position="429"/>
    </location>
</feature>
<feature type="region of interest" description="Disordered" evidence="5">
    <location>
        <begin position="641"/>
        <end position="663"/>
    </location>
</feature>
<organism evidence="8 9">
    <name type="scientific">Pisum sativum</name>
    <name type="common">Garden pea</name>
    <name type="synonym">Lathyrus oleraceus</name>
    <dbReference type="NCBI Taxonomy" id="3888"/>
    <lineage>
        <taxon>Eukaryota</taxon>
        <taxon>Viridiplantae</taxon>
        <taxon>Streptophyta</taxon>
        <taxon>Embryophyta</taxon>
        <taxon>Tracheophyta</taxon>
        <taxon>Spermatophyta</taxon>
        <taxon>Magnoliopsida</taxon>
        <taxon>eudicotyledons</taxon>
        <taxon>Gunneridae</taxon>
        <taxon>Pentapetalae</taxon>
        <taxon>rosids</taxon>
        <taxon>fabids</taxon>
        <taxon>Fabales</taxon>
        <taxon>Fabaceae</taxon>
        <taxon>Papilionoideae</taxon>
        <taxon>50 kb inversion clade</taxon>
        <taxon>NPAAA clade</taxon>
        <taxon>Hologalegina</taxon>
        <taxon>IRL clade</taxon>
        <taxon>Fabeae</taxon>
        <taxon>Lathyrus</taxon>
    </lineage>
</organism>
<feature type="compositionally biased region" description="Acidic residues" evidence="5">
    <location>
        <begin position="236"/>
        <end position="256"/>
    </location>
</feature>
<dbReference type="InterPro" id="IPR001965">
    <property type="entry name" value="Znf_PHD"/>
</dbReference>
<evidence type="ECO:0000256" key="4">
    <source>
        <dbReference type="PROSITE-ProRule" id="PRU00175"/>
    </source>
</evidence>
<dbReference type="InterPro" id="IPR011011">
    <property type="entry name" value="Znf_FYVE_PHD"/>
</dbReference>
<dbReference type="SMART" id="SM00184">
    <property type="entry name" value="RING"/>
    <property type="match status" value="1"/>
</dbReference>
<dbReference type="SUPFAM" id="SSF57850">
    <property type="entry name" value="RING/U-box"/>
    <property type="match status" value="1"/>
</dbReference>
<feature type="compositionally biased region" description="Basic residues" evidence="5">
    <location>
        <begin position="270"/>
        <end position="313"/>
    </location>
</feature>
<reference evidence="8 9" key="1">
    <citation type="journal article" date="2022" name="Nat. Genet.">
        <title>Improved pea reference genome and pan-genome highlight genomic features and evolutionary characteristics.</title>
        <authorList>
            <person name="Yang T."/>
            <person name="Liu R."/>
            <person name="Luo Y."/>
            <person name="Hu S."/>
            <person name="Wang D."/>
            <person name="Wang C."/>
            <person name="Pandey M.K."/>
            <person name="Ge S."/>
            <person name="Xu Q."/>
            <person name="Li N."/>
            <person name="Li G."/>
            <person name="Huang Y."/>
            <person name="Saxena R.K."/>
            <person name="Ji Y."/>
            <person name="Li M."/>
            <person name="Yan X."/>
            <person name="He Y."/>
            <person name="Liu Y."/>
            <person name="Wang X."/>
            <person name="Xiang C."/>
            <person name="Varshney R.K."/>
            <person name="Ding H."/>
            <person name="Gao S."/>
            <person name="Zong X."/>
        </authorList>
    </citation>
    <scope>NUCLEOTIDE SEQUENCE [LARGE SCALE GENOMIC DNA]</scope>
    <source>
        <strain evidence="8 9">cv. Zhongwan 6</strain>
    </source>
</reference>
<evidence type="ECO:0000256" key="3">
    <source>
        <dbReference type="ARBA" id="ARBA00022833"/>
    </source>
</evidence>
<comment type="caution">
    <text evidence="8">The sequence shown here is derived from an EMBL/GenBank/DDBJ whole genome shotgun (WGS) entry which is preliminary data.</text>
</comment>
<evidence type="ECO:0000313" key="8">
    <source>
        <dbReference type="EMBL" id="KAI5424502.1"/>
    </source>
</evidence>
<feature type="compositionally biased region" description="Basic residues" evidence="5">
    <location>
        <begin position="80"/>
        <end position="104"/>
    </location>
</feature>
<dbReference type="Gene3D" id="3.30.40.10">
    <property type="entry name" value="Zinc/RING finger domain, C3HC4 (zinc finger)"/>
    <property type="match status" value="2"/>
</dbReference>
<dbReference type="CDD" id="cd16574">
    <property type="entry name" value="RING-HC_Topors"/>
    <property type="match status" value="1"/>
</dbReference>
<gene>
    <name evidence="8" type="ORF">KIW84_030619</name>
</gene>
<evidence type="ECO:0000256" key="2">
    <source>
        <dbReference type="ARBA" id="ARBA00022771"/>
    </source>
</evidence>